<dbReference type="SUPFAM" id="SSF46689">
    <property type="entry name" value="Homeodomain-like"/>
    <property type="match status" value="1"/>
</dbReference>
<dbReference type="PANTHER" id="PTHR30055:SF160">
    <property type="entry name" value="TRANSCRIPTIONAL REGULATORY PROTEIN (PROBABLY ASNC-FAMILY)-RELATED"/>
    <property type="match status" value="1"/>
</dbReference>
<dbReference type="EMBL" id="JACGWT010000005">
    <property type="protein sequence ID" value="MBA8795650.1"/>
    <property type="molecule type" value="Genomic_DNA"/>
</dbReference>
<evidence type="ECO:0000256" key="1">
    <source>
        <dbReference type="ARBA" id="ARBA00023015"/>
    </source>
</evidence>
<dbReference type="InterPro" id="IPR001647">
    <property type="entry name" value="HTH_TetR"/>
</dbReference>
<dbReference type="PANTHER" id="PTHR30055">
    <property type="entry name" value="HTH-TYPE TRANSCRIPTIONAL REGULATOR RUTR"/>
    <property type="match status" value="1"/>
</dbReference>
<sequence>MASQRVVRMPRDQRRAQLLEVARELFAEKGYYAAAMDDIAEAAGVSKPVLYQHFGSKLELYLALLDASCERLTALLARALASTRDNAERVRGTTRAFYEFVSHEGAEFRFVFESDLTAEPLVAERLWRLNDEIADSVALVIAEDTALPPAKAKLLAISLVGAAQVSARYWMSEGREIDAAEAEQLIATLQWRGIGGFPRTEQH</sequence>
<dbReference type="GO" id="GO:0000976">
    <property type="term" value="F:transcription cis-regulatory region binding"/>
    <property type="evidence" value="ECO:0007669"/>
    <property type="project" value="TreeGrafter"/>
</dbReference>
<dbReference type="PRINTS" id="PR00455">
    <property type="entry name" value="HTHTETR"/>
</dbReference>
<dbReference type="GO" id="GO:0003700">
    <property type="term" value="F:DNA-binding transcription factor activity"/>
    <property type="evidence" value="ECO:0007669"/>
    <property type="project" value="TreeGrafter"/>
</dbReference>
<dbReference type="AlphaFoldDB" id="A0A7W3IUY5"/>
<proteinExistence type="predicted"/>
<keyword evidence="2 4" id="KW-0238">DNA-binding</keyword>
<evidence type="ECO:0000256" key="2">
    <source>
        <dbReference type="ARBA" id="ARBA00023125"/>
    </source>
</evidence>
<dbReference type="InterPro" id="IPR009057">
    <property type="entry name" value="Homeodomain-like_sf"/>
</dbReference>
<feature type="domain" description="HTH tetR-type" evidence="5">
    <location>
        <begin position="12"/>
        <end position="72"/>
    </location>
</feature>
<dbReference type="InterPro" id="IPR050109">
    <property type="entry name" value="HTH-type_TetR-like_transc_reg"/>
</dbReference>
<dbReference type="FunFam" id="1.10.10.60:FF:000141">
    <property type="entry name" value="TetR family transcriptional regulator"/>
    <property type="match status" value="1"/>
</dbReference>
<evidence type="ECO:0000259" key="5">
    <source>
        <dbReference type="PROSITE" id="PS50977"/>
    </source>
</evidence>
<dbReference type="SUPFAM" id="SSF48498">
    <property type="entry name" value="Tetracyclin repressor-like, C-terminal domain"/>
    <property type="match status" value="1"/>
</dbReference>
<organism evidence="6 7">
    <name type="scientific">Microlunatus kandeliicorticis</name>
    <dbReference type="NCBI Taxonomy" id="1759536"/>
    <lineage>
        <taxon>Bacteria</taxon>
        <taxon>Bacillati</taxon>
        <taxon>Actinomycetota</taxon>
        <taxon>Actinomycetes</taxon>
        <taxon>Propionibacteriales</taxon>
        <taxon>Propionibacteriaceae</taxon>
        <taxon>Microlunatus</taxon>
    </lineage>
</organism>
<evidence type="ECO:0000256" key="4">
    <source>
        <dbReference type="PROSITE-ProRule" id="PRU00335"/>
    </source>
</evidence>
<dbReference type="Pfam" id="PF00440">
    <property type="entry name" value="TetR_N"/>
    <property type="match status" value="1"/>
</dbReference>
<keyword evidence="1" id="KW-0805">Transcription regulation</keyword>
<feature type="DNA-binding region" description="H-T-H motif" evidence="4">
    <location>
        <begin position="35"/>
        <end position="54"/>
    </location>
</feature>
<dbReference type="PROSITE" id="PS50977">
    <property type="entry name" value="HTH_TETR_2"/>
    <property type="match status" value="1"/>
</dbReference>
<accession>A0A7W3IUY5</accession>
<evidence type="ECO:0000256" key="3">
    <source>
        <dbReference type="ARBA" id="ARBA00023163"/>
    </source>
</evidence>
<dbReference type="Proteomes" id="UP000523079">
    <property type="component" value="Unassembled WGS sequence"/>
</dbReference>
<dbReference type="GO" id="GO:0045892">
    <property type="term" value="P:negative regulation of DNA-templated transcription"/>
    <property type="evidence" value="ECO:0007669"/>
    <property type="project" value="UniProtKB-ARBA"/>
</dbReference>
<dbReference type="RefSeq" id="WP_328823871.1">
    <property type="nucleotide sequence ID" value="NZ_JACGWT010000005.1"/>
</dbReference>
<evidence type="ECO:0000313" key="7">
    <source>
        <dbReference type="Proteomes" id="UP000523079"/>
    </source>
</evidence>
<keyword evidence="3" id="KW-0804">Transcription</keyword>
<comment type="caution">
    <text evidence="6">The sequence shown here is derived from an EMBL/GenBank/DDBJ whole genome shotgun (WGS) entry which is preliminary data.</text>
</comment>
<name>A0A7W3IUY5_9ACTN</name>
<gene>
    <name evidence="6" type="ORF">FHX74_003286</name>
</gene>
<dbReference type="InterPro" id="IPR036271">
    <property type="entry name" value="Tet_transcr_reg_TetR-rel_C_sf"/>
</dbReference>
<reference evidence="6 7" key="1">
    <citation type="submission" date="2020-07" db="EMBL/GenBank/DDBJ databases">
        <title>Sequencing the genomes of 1000 actinobacteria strains.</title>
        <authorList>
            <person name="Klenk H.-P."/>
        </authorList>
    </citation>
    <scope>NUCLEOTIDE SEQUENCE [LARGE SCALE GENOMIC DNA]</scope>
    <source>
        <strain evidence="6 7">DSM 100723</strain>
    </source>
</reference>
<keyword evidence="7" id="KW-1185">Reference proteome</keyword>
<dbReference type="Gene3D" id="1.10.357.10">
    <property type="entry name" value="Tetracycline Repressor, domain 2"/>
    <property type="match status" value="1"/>
</dbReference>
<protein>
    <submittedName>
        <fullName evidence="6">AcrR family transcriptional regulator</fullName>
    </submittedName>
</protein>
<evidence type="ECO:0000313" key="6">
    <source>
        <dbReference type="EMBL" id="MBA8795650.1"/>
    </source>
</evidence>